<keyword evidence="4 9" id="KW-0812">Transmembrane</keyword>
<evidence type="ECO:0000256" key="2">
    <source>
        <dbReference type="ARBA" id="ARBA00008873"/>
    </source>
</evidence>
<dbReference type="InterPro" id="IPR027469">
    <property type="entry name" value="Cation_efflux_TMD_sf"/>
</dbReference>
<dbReference type="InterPro" id="IPR058533">
    <property type="entry name" value="Cation_efflux_TM"/>
</dbReference>
<keyword evidence="13" id="KW-1185">Reference proteome</keyword>
<dbReference type="InterPro" id="IPR002524">
    <property type="entry name" value="Cation_efflux"/>
</dbReference>
<proteinExistence type="inferred from homology"/>
<dbReference type="OrthoDB" id="9944568at2759"/>
<dbReference type="GO" id="GO:0005385">
    <property type="term" value="F:zinc ion transmembrane transporter activity"/>
    <property type="evidence" value="ECO:0007669"/>
    <property type="project" value="TreeGrafter"/>
</dbReference>
<dbReference type="KEGG" id="slb:AWJ20_3199"/>
<evidence type="ECO:0000256" key="9">
    <source>
        <dbReference type="SAM" id="Phobius"/>
    </source>
</evidence>
<keyword evidence="5" id="KW-0862">Zinc</keyword>
<feature type="transmembrane region" description="Helical" evidence="9">
    <location>
        <begin position="53"/>
        <end position="77"/>
    </location>
</feature>
<reference evidence="12 13" key="1">
    <citation type="submission" date="2016-02" db="EMBL/GenBank/DDBJ databases">
        <title>Complete genome sequence and transcriptome regulation of the pentose utilising yeast Sugiyamaella lignohabitans.</title>
        <authorList>
            <person name="Bellasio M."/>
            <person name="Peymann A."/>
            <person name="Valli M."/>
            <person name="Sipitzky M."/>
            <person name="Graf A."/>
            <person name="Sauer M."/>
            <person name="Marx H."/>
            <person name="Mattanovich D."/>
        </authorList>
    </citation>
    <scope>NUCLEOTIDE SEQUENCE [LARGE SCALE GENOMIC DNA]</scope>
    <source>
        <strain evidence="12 13">CBS 10342</strain>
    </source>
</reference>
<organism evidence="12 13">
    <name type="scientific">Sugiyamaella lignohabitans</name>
    <dbReference type="NCBI Taxonomy" id="796027"/>
    <lineage>
        <taxon>Eukaryota</taxon>
        <taxon>Fungi</taxon>
        <taxon>Dikarya</taxon>
        <taxon>Ascomycota</taxon>
        <taxon>Saccharomycotina</taxon>
        <taxon>Dipodascomycetes</taxon>
        <taxon>Dipodascales</taxon>
        <taxon>Trichomonascaceae</taxon>
        <taxon>Sugiyamaella</taxon>
    </lineage>
</organism>
<evidence type="ECO:0000313" key="13">
    <source>
        <dbReference type="Proteomes" id="UP000189580"/>
    </source>
</evidence>
<evidence type="ECO:0000256" key="5">
    <source>
        <dbReference type="ARBA" id="ARBA00022833"/>
    </source>
</evidence>
<comment type="similarity">
    <text evidence="2">Belongs to the cation diffusion facilitator (CDF) transporter (TC 2.A.4) family. SLC30A subfamily.</text>
</comment>
<feature type="compositionally biased region" description="Basic residues" evidence="8">
    <location>
        <begin position="114"/>
        <end position="123"/>
    </location>
</feature>
<dbReference type="Proteomes" id="UP000189580">
    <property type="component" value="Chromosome b"/>
</dbReference>
<evidence type="ECO:0000259" key="11">
    <source>
        <dbReference type="Pfam" id="PF16916"/>
    </source>
</evidence>
<dbReference type="InterPro" id="IPR027470">
    <property type="entry name" value="Cation_efflux_CTD"/>
</dbReference>
<evidence type="ECO:0000256" key="1">
    <source>
        <dbReference type="ARBA" id="ARBA00004141"/>
    </source>
</evidence>
<dbReference type="GeneID" id="30035194"/>
<feature type="domain" description="Cation efflux protein cytoplasmic" evidence="11">
    <location>
        <begin position="279"/>
        <end position="351"/>
    </location>
</feature>
<dbReference type="GO" id="GO:0006882">
    <property type="term" value="P:intracellular zinc ion homeostasis"/>
    <property type="evidence" value="ECO:0007669"/>
    <property type="project" value="TreeGrafter"/>
</dbReference>
<feature type="transmembrane region" description="Helical" evidence="9">
    <location>
        <begin position="214"/>
        <end position="236"/>
    </location>
</feature>
<dbReference type="SUPFAM" id="SSF161111">
    <property type="entry name" value="Cation efflux protein transmembrane domain-like"/>
    <property type="match status" value="1"/>
</dbReference>
<evidence type="ECO:0000256" key="8">
    <source>
        <dbReference type="SAM" id="MobiDB-lite"/>
    </source>
</evidence>
<dbReference type="PANTHER" id="PTHR45820">
    <property type="entry name" value="FI23527P1"/>
    <property type="match status" value="1"/>
</dbReference>
<dbReference type="RefSeq" id="XP_018738048.1">
    <property type="nucleotide sequence ID" value="XM_018880205.1"/>
</dbReference>
<evidence type="ECO:0000313" key="12">
    <source>
        <dbReference type="EMBL" id="ANB15571.1"/>
    </source>
</evidence>
<dbReference type="GO" id="GO:0000329">
    <property type="term" value="C:fungal-type vacuole membrane"/>
    <property type="evidence" value="ECO:0007669"/>
    <property type="project" value="TreeGrafter"/>
</dbReference>
<feature type="region of interest" description="Disordered" evidence="8">
    <location>
        <begin position="83"/>
        <end position="140"/>
    </location>
</feature>
<evidence type="ECO:0000256" key="7">
    <source>
        <dbReference type="ARBA" id="ARBA00023136"/>
    </source>
</evidence>
<dbReference type="Pfam" id="PF16916">
    <property type="entry name" value="ZT_dimer"/>
    <property type="match status" value="1"/>
</dbReference>
<name>A0A167FQJ9_9ASCO</name>
<feature type="domain" description="Cation efflux protein transmembrane" evidence="10">
    <location>
        <begin position="10"/>
        <end position="274"/>
    </location>
</feature>
<feature type="compositionally biased region" description="Basic and acidic residues" evidence="8">
    <location>
        <begin position="83"/>
        <end position="113"/>
    </location>
</feature>
<dbReference type="NCBIfam" id="TIGR01297">
    <property type="entry name" value="CDF"/>
    <property type="match status" value="1"/>
</dbReference>
<evidence type="ECO:0000256" key="6">
    <source>
        <dbReference type="ARBA" id="ARBA00022989"/>
    </source>
</evidence>
<comment type="subcellular location">
    <subcellularLocation>
        <location evidence="1">Membrane</location>
        <topology evidence="1">Multi-pass membrane protein</topology>
    </subcellularLocation>
</comment>
<feature type="transmembrane region" description="Helical" evidence="9">
    <location>
        <begin position="20"/>
        <end position="41"/>
    </location>
</feature>
<feature type="transmembrane region" description="Helical" evidence="9">
    <location>
        <begin position="248"/>
        <end position="266"/>
    </location>
</feature>
<dbReference type="EMBL" id="CP014503">
    <property type="protein sequence ID" value="ANB15571.1"/>
    <property type="molecule type" value="Genomic_DNA"/>
</dbReference>
<dbReference type="PANTHER" id="PTHR45820:SF4">
    <property type="entry name" value="ZINC TRANSPORTER 63C, ISOFORM F"/>
    <property type="match status" value="1"/>
</dbReference>
<gene>
    <name evidence="12" type="primary">COT1</name>
    <name evidence="12" type="ORF">AWJ20_3199</name>
</gene>
<evidence type="ECO:0000256" key="3">
    <source>
        <dbReference type="ARBA" id="ARBA00022448"/>
    </source>
</evidence>
<keyword evidence="3" id="KW-0813">Transport</keyword>
<evidence type="ECO:0000256" key="4">
    <source>
        <dbReference type="ARBA" id="ARBA00022692"/>
    </source>
</evidence>
<evidence type="ECO:0000259" key="10">
    <source>
        <dbReference type="Pfam" id="PF01545"/>
    </source>
</evidence>
<accession>A0A167FQJ9</accession>
<keyword evidence="7 9" id="KW-0472">Membrane</keyword>
<keyword evidence="6 9" id="KW-1133">Transmembrane helix</keyword>
<sequence>MGLDWFGSMDSKYTYGWQRAEILGALVNGVFLVALCLSIFLEAIQRLIDPPTILNPKLILIVGSAGLASNIIGLFLFHEHGHGHSHGGHDHGHSHGHSHGFDEEEHVHNDGHNHGSHNHSHGHYHSDDESSSEGGNIADNLPENAVDRIANERTTLLGDNQPKSLTASSSYCTLRVPTPGHNRTGSNISETHVNHFHNQSKTSAPSKSLNMEGVFLHVLGDALGNIGVILTAVFIWKTDYWWRFYADPIISLVITAIIFSSALPLCRKSSSILLQGVPQSINAAEVRSDLESLTGVEEIHDFHIWILKEDLFISTLHVSVAIDEEEFMVLAQKIRTCLNGHGINSITVQPEFLPRVRRPSSEANTPLCAASGNEICGP</sequence>
<dbReference type="AlphaFoldDB" id="A0A167FQJ9"/>
<dbReference type="Gene3D" id="1.20.1510.10">
    <property type="entry name" value="Cation efflux protein transmembrane domain"/>
    <property type="match status" value="2"/>
</dbReference>
<dbReference type="Pfam" id="PF01545">
    <property type="entry name" value="Cation_efflux"/>
    <property type="match status" value="1"/>
</dbReference>
<protein>
    <submittedName>
        <fullName evidence="12">Metal cation transporter COT1</fullName>
    </submittedName>
</protein>